<dbReference type="AlphaFoldDB" id="D2AXY2"/>
<organism evidence="9 10">
    <name type="scientific">Streptosporangium roseum (strain ATCC 12428 / DSM 43021 / JCM 3005 / KCTC 9067 / NCIMB 10171 / NRRL 2505 / NI 9100)</name>
    <dbReference type="NCBI Taxonomy" id="479432"/>
    <lineage>
        <taxon>Bacteria</taxon>
        <taxon>Bacillati</taxon>
        <taxon>Actinomycetota</taxon>
        <taxon>Actinomycetes</taxon>
        <taxon>Streptosporangiales</taxon>
        <taxon>Streptosporangiaceae</taxon>
        <taxon>Streptosporangium</taxon>
    </lineage>
</organism>
<evidence type="ECO:0000256" key="5">
    <source>
        <dbReference type="ARBA" id="ARBA00058938"/>
    </source>
</evidence>
<dbReference type="SUPFAM" id="SSF46785">
    <property type="entry name" value="Winged helix' DNA-binding domain"/>
    <property type="match status" value="1"/>
</dbReference>
<dbReference type="GO" id="GO:0006071">
    <property type="term" value="P:glycerol metabolic process"/>
    <property type="evidence" value="ECO:0007669"/>
    <property type="project" value="UniProtKB-KW"/>
</dbReference>
<dbReference type="InterPro" id="IPR036388">
    <property type="entry name" value="WH-like_DNA-bd_sf"/>
</dbReference>
<gene>
    <name evidence="9" type="ordered locus">Sros_2170</name>
</gene>
<dbReference type="EMBL" id="CP001814">
    <property type="protein sequence ID" value="ACZ85153.1"/>
    <property type="molecule type" value="Genomic_DNA"/>
</dbReference>
<keyword evidence="2" id="KW-0805">Transcription regulation</keyword>
<dbReference type="GO" id="GO:0003700">
    <property type="term" value="F:DNA-binding transcription factor activity"/>
    <property type="evidence" value="ECO:0007669"/>
    <property type="project" value="TreeGrafter"/>
</dbReference>
<keyword evidence="4" id="KW-0804">Transcription</keyword>
<keyword evidence="1" id="KW-0319">Glycerol metabolism</keyword>
<dbReference type="PROSITE" id="PS51077">
    <property type="entry name" value="HTH_ICLR"/>
    <property type="match status" value="1"/>
</dbReference>
<evidence type="ECO:0000259" key="8">
    <source>
        <dbReference type="PROSITE" id="PS51078"/>
    </source>
</evidence>
<feature type="domain" description="IclR-ED" evidence="8">
    <location>
        <begin position="70"/>
        <end position="249"/>
    </location>
</feature>
<dbReference type="eggNOG" id="COG1414">
    <property type="taxonomic scope" value="Bacteria"/>
</dbReference>
<dbReference type="InterPro" id="IPR036390">
    <property type="entry name" value="WH_DNA-bd_sf"/>
</dbReference>
<dbReference type="InterPro" id="IPR029016">
    <property type="entry name" value="GAF-like_dom_sf"/>
</dbReference>
<dbReference type="PROSITE" id="PS51078">
    <property type="entry name" value="ICLR_ED"/>
    <property type="match status" value="1"/>
</dbReference>
<accession>D2AXY2</accession>
<evidence type="ECO:0000313" key="10">
    <source>
        <dbReference type="Proteomes" id="UP000002029"/>
    </source>
</evidence>
<dbReference type="GO" id="GO:0003677">
    <property type="term" value="F:DNA binding"/>
    <property type="evidence" value="ECO:0007669"/>
    <property type="project" value="UniProtKB-KW"/>
</dbReference>
<evidence type="ECO:0000259" key="7">
    <source>
        <dbReference type="PROSITE" id="PS51077"/>
    </source>
</evidence>
<dbReference type="SUPFAM" id="SSF55781">
    <property type="entry name" value="GAF domain-like"/>
    <property type="match status" value="1"/>
</dbReference>
<evidence type="ECO:0000256" key="4">
    <source>
        <dbReference type="ARBA" id="ARBA00023163"/>
    </source>
</evidence>
<proteinExistence type="predicted"/>
<sequence>MDARAPVKSADRTVELLEVLARAERRLTLAELQRELGYPKSSLSMLLRTLAGRGWIESDRAGSAYGIGVRALLVGTSYLDRDPVVRAAALVLEQIRGEINETVHLARLDGADMVYLASRESQHHLRFTSRVGRRQPAYATALGRAVLSERPEASGLMPRTLAPLTPHTVTDRALLLAELEQTRERGYASEREQNVPGLGCFAVALPYRLPVTDAISASVPLARLDEAHQEHIVATLVRAARQLTELLRNRAV</sequence>
<dbReference type="OrthoDB" id="3730822at2"/>
<comment type="function">
    <text evidence="5">May be an activator protein for the gylABX operon.</text>
</comment>
<evidence type="ECO:0000256" key="2">
    <source>
        <dbReference type="ARBA" id="ARBA00023015"/>
    </source>
</evidence>
<dbReference type="GO" id="GO:0045892">
    <property type="term" value="P:negative regulation of DNA-templated transcription"/>
    <property type="evidence" value="ECO:0007669"/>
    <property type="project" value="TreeGrafter"/>
</dbReference>
<keyword evidence="10" id="KW-1185">Reference proteome</keyword>
<evidence type="ECO:0000256" key="3">
    <source>
        <dbReference type="ARBA" id="ARBA00023125"/>
    </source>
</evidence>
<dbReference type="Gene3D" id="3.30.450.40">
    <property type="match status" value="1"/>
</dbReference>
<keyword evidence="3" id="KW-0238">DNA-binding</keyword>
<dbReference type="Gene3D" id="1.10.10.10">
    <property type="entry name" value="Winged helix-like DNA-binding domain superfamily/Winged helix DNA-binding domain"/>
    <property type="match status" value="1"/>
</dbReference>
<dbReference type="InterPro" id="IPR014757">
    <property type="entry name" value="Tscrpt_reg_IclR_C"/>
</dbReference>
<dbReference type="PANTHER" id="PTHR30136">
    <property type="entry name" value="HELIX-TURN-HELIX TRANSCRIPTIONAL REGULATOR, ICLR FAMILY"/>
    <property type="match status" value="1"/>
</dbReference>
<reference evidence="9 10" key="1">
    <citation type="journal article" date="2010" name="Stand. Genomic Sci.">
        <title>Complete genome sequence of Streptosporangium roseum type strain (NI 9100).</title>
        <authorList>
            <person name="Nolan M."/>
            <person name="Sikorski J."/>
            <person name="Jando M."/>
            <person name="Lucas S."/>
            <person name="Lapidus A."/>
            <person name="Glavina Del Rio T."/>
            <person name="Chen F."/>
            <person name="Tice H."/>
            <person name="Pitluck S."/>
            <person name="Cheng J.F."/>
            <person name="Chertkov O."/>
            <person name="Sims D."/>
            <person name="Meincke L."/>
            <person name="Brettin T."/>
            <person name="Han C."/>
            <person name="Detter J.C."/>
            <person name="Bruce D."/>
            <person name="Goodwin L."/>
            <person name="Land M."/>
            <person name="Hauser L."/>
            <person name="Chang Y.J."/>
            <person name="Jeffries C.D."/>
            <person name="Ivanova N."/>
            <person name="Mavromatis K."/>
            <person name="Mikhailova N."/>
            <person name="Chen A."/>
            <person name="Palaniappan K."/>
            <person name="Chain P."/>
            <person name="Rohde M."/>
            <person name="Goker M."/>
            <person name="Bristow J."/>
            <person name="Eisen J.A."/>
            <person name="Markowitz V."/>
            <person name="Hugenholtz P."/>
            <person name="Kyrpides N.C."/>
            <person name="Klenk H.P."/>
        </authorList>
    </citation>
    <scope>NUCLEOTIDE SEQUENCE [LARGE SCALE GENOMIC DNA]</scope>
    <source>
        <strain evidence="10">ATCC 12428 / DSM 43021 / JCM 3005 / NI 9100</strain>
    </source>
</reference>
<dbReference type="InterPro" id="IPR050707">
    <property type="entry name" value="HTH_MetabolicPath_Reg"/>
</dbReference>
<dbReference type="Proteomes" id="UP000002029">
    <property type="component" value="Chromosome"/>
</dbReference>
<dbReference type="KEGG" id="sro:Sros_2170"/>
<feature type="domain" description="HTH iclR-type" evidence="7">
    <location>
        <begin position="7"/>
        <end position="69"/>
    </location>
</feature>
<dbReference type="Pfam" id="PF09339">
    <property type="entry name" value="HTH_IclR"/>
    <property type="match status" value="1"/>
</dbReference>
<dbReference type="RefSeq" id="WP_012888898.1">
    <property type="nucleotide sequence ID" value="NC_013595.1"/>
</dbReference>
<evidence type="ECO:0000313" key="9">
    <source>
        <dbReference type="EMBL" id="ACZ85153.1"/>
    </source>
</evidence>
<dbReference type="SMART" id="SM00346">
    <property type="entry name" value="HTH_ICLR"/>
    <property type="match status" value="1"/>
</dbReference>
<dbReference type="InterPro" id="IPR005471">
    <property type="entry name" value="Tscrpt_reg_IclR_N"/>
</dbReference>
<dbReference type="HOGENOM" id="CLU_062618_6_3_11"/>
<dbReference type="FunFam" id="1.10.10.10:FF:000056">
    <property type="entry name" value="IclR family transcriptional regulator"/>
    <property type="match status" value="1"/>
</dbReference>
<name>D2AXY2_STRRD</name>
<dbReference type="Pfam" id="PF01614">
    <property type="entry name" value="IclR_C"/>
    <property type="match status" value="1"/>
</dbReference>
<dbReference type="STRING" id="479432.Sros_2170"/>
<protein>
    <recommendedName>
        <fullName evidence="6">Glycerol operon regulatory protein</fullName>
    </recommendedName>
</protein>
<evidence type="ECO:0000256" key="6">
    <source>
        <dbReference type="ARBA" id="ARBA00070406"/>
    </source>
</evidence>
<evidence type="ECO:0000256" key="1">
    <source>
        <dbReference type="ARBA" id="ARBA00022798"/>
    </source>
</evidence>
<dbReference type="PANTHER" id="PTHR30136:SF24">
    <property type="entry name" value="HTH-TYPE TRANSCRIPTIONAL REPRESSOR ALLR"/>
    <property type="match status" value="1"/>
</dbReference>